<dbReference type="Pfam" id="PF06629">
    <property type="entry name" value="MipA"/>
    <property type="match status" value="1"/>
</dbReference>
<keyword evidence="4" id="KW-0472">Membrane</keyword>
<feature type="chain" id="PRO_5020469684" evidence="6">
    <location>
        <begin position="28"/>
        <end position="267"/>
    </location>
</feature>
<proteinExistence type="inferred from homology"/>
<dbReference type="RefSeq" id="WP_130483319.1">
    <property type="nucleotide sequence ID" value="NZ_SGWV01000011.1"/>
</dbReference>
<dbReference type="AlphaFoldDB" id="A0A4Q7LD66"/>
<comment type="caution">
    <text evidence="7">The sequence shown here is derived from an EMBL/GenBank/DDBJ whole genome shotgun (WGS) entry which is preliminary data.</text>
</comment>
<keyword evidence="8" id="KW-1185">Reference proteome</keyword>
<keyword evidence="5" id="KW-0998">Cell outer membrane</keyword>
<comment type="similarity">
    <text evidence="2">Belongs to the MipA/OmpV family.</text>
</comment>
<protein>
    <submittedName>
        <fullName evidence="7">Outer membrane scaffolding protein for murein synthesis (MipA/OmpV family)</fullName>
    </submittedName>
</protein>
<dbReference type="GO" id="GO:0009279">
    <property type="term" value="C:cell outer membrane"/>
    <property type="evidence" value="ECO:0007669"/>
    <property type="project" value="UniProtKB-SubCell"/>
</dbReference>
<organism evidence="7 8">
    <name type="scientific">Sphaerotilus mobilis</name>
    <dbReference type="NCBI Taxonomy" id="47994"/>
    <lineage>
        <taxon>Bacteria</taxon>
        <taxon>Pseudomonadati</taxon>
        <taxon>Pseudomonadota</taxon>
        <taxon>Betaproteobacteria</taxon>
        <taxon>Burkholderiales</taxon>
        <taxon>Sphaerotilaceae</taxon>
        <taxon>Sphaerotilus</taxon>
    </lineage>
</organism>
<dbReference type="PANTHER" id="PTHR38776">
    <property type="entry name" value="MLTA-INTERACTING PROTEIN-RELATED"/>
    <property type="match status" value="1"/>
</dbReference>
<feature type="signal peptide" evidence="6">
    <location>
        <begin position="1"/>
        <end position="27"/>
    </location>
</feature>
<reference evidence="7 8" key="1">
    <citation type="submission" date="2019-02" db="EMBL/GenBank/DDBJ databases">
        <title>Genomic Encyclopedia of Type Strains, Phase IV (KMG-IV): sequencing the most valuable type-strain genomes for metagenomic binning, comparative biology and taxonomic classification.</title>
        <authorList>
            <person name="Goeker M."/>
        </authorList>
    </citation>
    <scope>NUCLEOTIDE SEQUENCE [LARGE SCALE GENOMIC DNA]</scope>
    <source>
        <strain evidence="7 8">DSM 10617</strain>
    </source>
</reference>
<comment type="subcellular location">
    <subcellularLocation>
        <location evidence="1">Cell outer membrane</location>
    </subcellularLocation>
</comment>
<evidence type="ECO:0000256" key="3">
    <source>
        <dbReference type="ARBA" id="ARBA00022729"/>
    </source>
</evidence>
<gene>
    <name evidence="7" type="ORF">EV685_3529</name>
</gene>
<sequence>MTQRLPRLHLIALVATLSAGTGAQAQAFDAVRLFAAPPGKDGGLMGSVVLASTEYPGSKDRRTLVLPVLDYQWANGWFAGTTNGLGYNFSGQPDMQYGLRITADFGRKENRSTALRGMGDIKAKAELGGFFNHALTEGLSLTSAVRYGSGIDGHGLVANVGIGYAMPFAQRWRFSVGSNITAANAESMQSDFGVSQAQAATSGYGAYAPGAGLRDVRTSATLSHRFNARTSVMLGLGISTLLGDAADSPLVQKKTSASGLLVATYAF</sequence>
<evidence type="ECO:0000313" key="7">
    <source>
        <dbReference type="EMBL" id="RZS52336.1"/>
    </source>
</evidence>
<dbReference type="OrthoDB" id="8585044at2"/>
<evidence type="ECO:0000256" key="5">
    <source>
        <dbReference type="ARBA" id="ARBA00023237"/>
    </source>
</evidence>
<keyword evidence="3 6" id="KW-0732">Signal</keyword>
<accession>A0A4Q7LD66</accession>
<dbReference type="EMBL" id="SGWV01000011">
    <property type="protein sequence ID" value="RZS52336.1"/>
    <property type="molecule type" value="Genomic_DNA"/>
</dbReference>
<evidence type="ECO:0000256" key="4">
    <source>
        <dbReference type="ARBA" id="ARBA00023136"/>
    </source>
</evidence>
<dbReference type="PANTHER" id="PTHR38776:SF1">
    <property type="entry name" value="MLTA-INTERACTING PROTEIN-RELATED"/>
    <property type="match status" value="1"/>
</dbReference>
<evidence type="ECO:0000256" key="6">
    <source>
        <dbReference type="SAM" id="SignalP"/>
    </source>
</evidence>
<evidence type="ECO:0000256" key="1">
    <source>
        <dbReference type="ARBA" id="ARBA00004442"/>
    </source>
</evidence>
<dbReference type="InterPro" id="IPR010583">
    <property type="entry name" value="MipA"/>
</dbReference>
<dbReference type="Proteomes" id="UP000293433">
    <property type="component" value="Unassembled WGS sequence"/>
</dbReference>
<evidence type="ECO:0000256" key="2">
    <source>
        <dbReference type="ARBA" id="ARBA00005722"/>
    </source>
</evidence>
<name>A0A4Q7LD66_9BURK</name>
<evidence type="ECO:0000313" key="8">
    <source>
        <dbReference type="Proteomes" id="UP000293433"/>
    </source>
</evidence>